<dbReference type="AlphaFoldDB" id="A0A4Y3PUZ4"/>
<keyword evidence="2" id="KW-1185">Reference proteome</keyword>
<reference evidence="1 2" key="1">
    <citation type="submission" date="2019-06" db="EMBL/GenBank/DDBJ databases">
        <title>Whole genome shotgun sequence of Brevibacillus parabrevis NBRC 12334.</title>
        <authorList>
            <person name="Hosoyama A."/>
            <person name="Uohara A."/>
            <person name="Ohji S."/>
            <person name="Ichikawa N."/>
        </authorList>
    </citation>
    <scope>NUCLEOTIDE SEQUENCE [LARGE SCALE GENOMIC DNA]</scope>
    <source>
        <strain evidence="1 2">NBRC 12334</strain>
    </source>
</reference>
<comment type="caution">
    <text evidence="1">The sequence shown here is derived from an EMBL/GenBank/DDBJ whole genome shotgun (WGS) entry which is preliminary data.</text>
</comment>
<accession>A0A4Y3PUZ4</accession>
<evidence type="ECO:0000313" key="2">
    <source>
        <dbReference type="Proteomes" id="UP000316882"/>
    </source>
</evidence>
<dbReference type="EMBL" id="BJMH01000031">
    <property type="protein sequence ID" value="GEB34989.1"/>
    <property type="molecule type" value="Genomic_DNA"/>
</dbReference>
<organism evidence="1 2">
    <name type="scientific">Brevibacillus parabrevis</name>
    <dbReference type="NCBI Taxonomy" id="54914"/>
    <lineage>
        <taxon>Bacteria</taxon>
        <taxon>Bacillati</taxon>
        <taxon>Bacillota</taxon>
        <taxon>Bacilli</taxon>
        <taxon>Bacillales</taxon>
        <taxon>Paenibacillaceae</taxon>
        <taxon>Brevibacillus</taxon>
    </lineage>
</organism>
<dbReference type="Proteomes" id="UP000316882">
    <property type="component" value="Unassembled WGS sequence"/>
</dbReference>
<gene>
    <name evidence="1" type="ORF">BPA01_45690</name>
</gene>
<name>A0A4Y3PUZ4_BREPA</name>
<proteinExistence type="predicted"/>
<sequence length="122" mass="13386">MELIEEANASSENIQLEASARHSCPQLLSAFEQDVAANGILAVMTKRTSDNQIAEVEGKFSAFGDTLAGLWGAAVDAGNLVATGVLGGDDVKSFYKFVWRMEKSNYWRNRKSTPCIRGKKLW</sequence>
<evidence type="ECO:0000313" key="1">
    <source>
        <dbReference type="EMBL" id="GEB34989.1"/>
    </source>
</evidence>
<protein>
    <submittedName>
        <fullName evidence="1">Uncharacterized protein</fullName>
    </submittedName>
</protein>